<dbReference type="InterPro" id="IPR009214">
    <property type="entry name" value="DUF1129"/>
</dbReference>
<dbReference type="PANTHER" id="PTHR41307:SF1">
    <property type="entry name" value="MEMBRANE PROTEIN"/>
    <property type="match status" value="1"/>
</dbReference>
<evidence type="ECO:0000313" key="3">
    <source>
        <dbReference type="Proteomes" id="UP000324517"/>
    </source>
</evidence>
<feature type="transmembrane region" description="Helical" evidence="1">
    <location>
        <begin position="202"/>
        <end position="219"/>
    </location>
</feature>
<reference evidence="2 3" key="1">
    <citation type="submission" date="2019-08" db="EMBL/GenBank/DDBJ databases">
        <title>Bacillus genomes from the desert of Cuatro Cienegas, Coahuila.</title>
        <authorList>
            <person name="Olmedo-Alvarez G."/>
        </authorList>
    </citation>
    <scope>NUCLEOTIDE SEQUENCE [LARGE SCALE GENOMIC DNA]</scope>
    <source>
        <strain evidence="2 3">CH98b_3T</strain>
    </source>
</reference>
<proteinExistence type="predicted"/>
<protein>
    <submittedName>
        <fullName evidence="2">DUF1129 family protein</fullName>
    </submittedName>
</protein>
<keyword evidence="1" id="KW-1133">Transmembrane helix</keyword>
<comment type="caution">
    <text evidence="2">The sequence shown here is derived from an EMBL/GenBank/DDBJ whole genome shotgun (WGS) entry which is preliminary data.</text>
</comment>
<dbReference type="Proteomes" id="UP000324517">
    <property type="component" value="Unassembled WGS sequence"/>
</dbReference>
<dbReference type="PANTHER" id="PTHR41307">
    <property type="entry name" value="MEMBRANE PROTEIN-RELATED"/>
    <property type="match status" value="1"/>
</dbReference>
<dbReference type="EMBL" id="VTET01000013">
    <property type="protein sequence ID" value="TYS67248.1"/>
    <property type="molecule type" value="Genomic_DNA"/>
</dbReference>
<evidence type="ECO:0000313" key="2">
    <source>
        <dbReference type="EMBL" id="TYS67248.1"/>
    </source>
</evidence>
<feature type="transmembrane region" description="Helical" evidence="1">
    <location>
        <begin position="169"/>
        <end position="190"/>
    </location>
</feature>
<dbReference type="Gene3D" id="1.10.1900.10">
    <property type="entry name" value="c-terminal domain of poly(a) binding protein"/>
    <property type="match status" value="1"/>
</dbReference>
<keyword evidence="1" id="KW-0472">Membrane</keyword>
<evidence type="ECO:0000256" key="1">
    <source>
        <dbReference type="SAM" id="Phobius"/>
    </source>
</evidence>
<dbReference type="SUPFAM" id="SSF158560">
    <property type="entry name" value="BH3980-like"/>
    <property type="match status" value="1"/>
</dbReference>
<keyword evidence="1" id="KW-0812">Transmembrane</keyword>
<dbReference type="OrthoDB" id="1655249at2"/>
<sequence>MRDTKKLIEENNEKRKLLSDDNLKLYEDLLLYIRTDLRVAEHESEELLMDLLDHMLEAQHEGRSGTELLGSDPKAYADELIEGLPKDKKRDVIPFISTQVSNSLGWFALVLSIVHLIMPFFTEIKAPSPIGNLIVLALAVLGVSALGVKVIFTLVRSSLFSEKKSAKRAYLKAGLFGGGSFALILLFSWLVPDFGPRILIEWWIYLIIALILLGTGKLIQRIYQTH</sequence>
<accession>A0A5D4SY77</accession>
<name>A0A5D4SY77_9BACI</name>
<dbReference type="Pfam" id="PF06570">
    <property type="entry name" value="DUF1129"/>
    <property type="match status" value="1"/>
</dbReference>
<dbReference type="RefSeq" id="WP_010195043.1">
    <property type="nucleotide sequence ID" value="NZ_JBNILI010000006.1"/>
</dbReference>
<feature type="transmembrane region" description="Helical" evidence="1">
    <location>
        <begin position="133"/>
        <end position="157"/>
    </location>
</feature>
<gene>
    <name evidence="2" type="ORF">FZC75_19390</name>
</gene>
<feature type="transmembrane region" description="Helical" evidence="1">
    <location>
        <begin position="104"/>
        <end position="121"/>
    </location>
</feature>
<organism evidence="2 3">
    <name type="scientific">Sutcliffiella horikoshii</name>
    <dbReference type="NCBI Taxonomy" id="79883"/>
    <lineage>
        <taxon>Bacteria</taxon>
        <taxon>Bacillati</taxon>
        <taxon>Bacillota</taxon>
        <taxon>Bacilli</taxon>
        <taxon>Bacillales</taxon>
        <taxon>Bacillaceae</taxon>
        <taxon>Sutcliffiella</taxon>
    </lineage>
</organism>
<dbReference type="AlphaFoldDB" id="A0A5D4SY77"/>